<accession>A0AAN9N794</accession>
<organism evidence="1 2">
    <name type="scientific">Phaseolus coccineus</name>
    <name type="common">Scarlet runner bean</name>
    <name type="synonym">Phaseolus multiflorus</name>
    <dbReference type="NCBI Taxonomy" id="3886"/>
    <lineage>
        <taxon>Eukaryota</taxon>
        <taxon>Viridiplantae</taxon>
        <taxon>Streptophyta</taxon>
        <taxon>Embryophyta</taxon>
        <taxon>Tracheophyta</taxon>
        <taxon>Spermatophyta</taxon>
        <taxon>Magnoliopsida</taxon>
        <taxon>eudicotyledons</taxon>
        <taxon>Gunneridae</taxon>
        <taxon>Pentapetalae</taxon>
        <taxon>rosids</taxon>
        <taxon>fabids</taxon>
        <taxon>Fabales</taxon>
        <taxon>Fabaceae</taxon>
        <taxon>Papilionoideae</taxon>
        <taxon>50 kb inversion clade</taxon>
        <taxon>NPAAA clade</taxon>
        <taxon>indigoferoid/millettioid clade</taxon>
        <taxon>Phaseoleae</taxon>
        <taxon>Phaseolus</taxon>
    </lineage>
</organism>
<dbReference type="EMBL" id="JAYMYR010000005">
    <property type="protein sequence ID" value="KAK7365227.1"/>
    <property type="molecule type" value="Genomic_DNA"/>
</dbReference>
<evidence type="ECO:0000313" key="1">
    <source>
        <dbReference type="EMBL" id="KAK7365227.1"/>
    </source>
</evidence>
<comment type="caution">
    <text evidence="1">The sequence shown here is derived from an EMBL/GenBank/DDBJ whole genome shotgun (WGS) entry which is preliminary data.</text>
</comment>
<reference evidence="1 2" key="1">
    <citation type="submission" date="2024-01" db="EMBL/GenBank/DDBJ databases">
        <title>The genomes of 5 underutilized Papilionoideae crops provide insights into root nodulation and disease resistanc.</title>
        <authorList>
            <person name="Jiang F."/>
        </authorList>
    </citation>
    <scope>NUCLEOTIDE SEQUENCE [LARGE SCALE GENOMIC DNA]</scope>
    <source>
        <strain evidence="1">JINMINGXINNONG_FW02</strain>
        <tissue evidence="1">Leaves</tissue>
    </source>
</reference>
<gene>
    <name evidence="1" type="ORF">VNO80_14120</name>
</gene>
<dbReference type="Proteomes" id="UP001374584">
    <property type="component" value="Unassembled WGS sequence"/>
</dbReference>
<sequence>MTAKESSVEFQFQVHVDAQRPLQTETHFRPSIQTPAFESVSATPSLSFPNTISLMLRITRTDFTAYRSTR</sequence>
<dbReference type="AlphaFoldDB" id="A0AAN9N794"/>
<protein>
    <submittedName>
        <fullName evidence="1">Uncharacterized protein</fullName>
    </submittedName>
</protein>
<keyword evidence="2" id="KW-1185">Reference proteome</keyword>
<proteinExistence type="predicted"/>
<evidence type="ECO:0000313" key="2">
    <source>
        <dbReference type="Proteomes" id="UP001374584"/>
    </source>
</evidence>
<name>A0AAN9N794_PHACN</name>